<sequence>MPSLPDDIARALGYPYARPAGSFLFSGGRAEDLPPDTNFDGRIAVLACGSNGAPTQLRRKYGTSEEHRIPVTAARLQGICCSYSAHFSGYGSVAAALHTAPGSITHVHITWLNERELTRMHETEAIGQNYRFVRMEGVDLTCAKHGAIETIHAYVSLRGSLLMDGLPVTLGGINCQNACYPVMDQITIQSRLRDSLAPGMDLHGFIRQNITDAKIRAERTARLARQAQVFDHPGITTLLDQAS</sequence>
<gene>
    <name evidence="1" type="ORF">GQE98_10820</name>
</gene>
<accession>A0A6L8W7R9</accession>
<dbReference type="RefSeq" id="WP_161315652.1">
    <property type="nucleotide sequence ID" value="NZ_WTUW01000002.1"/>
</dbReference>
<dbReference type="EMBL" id="WTUW01000002">
    <property type="protein sequence ID" value="MZR31125.1"/>
    <property type="molecule type" value="Genomic_DNA"/>
</dbReference>
<comment type="caution">
    <text evidence="1">The sequence shown here is derived from an EMBL/GenBank/DDBJ whole genome shotgun (WGS) entry which is preliminary data.</text>
</comment>
<dbReference type="AlphaFoldDB" id="A0A6L8W7R9"/>
<evidence type="ECO:0000313" key="1">
    <source>
        <dbReference type="EMBL" id="MZR31125.1"/>
    </source>
</evidence>
<keyword evidence="2" id="KW-1185">Reference proteome</keyword>
<name>A0A6L8W7R9_9PROT</name>
<dbReference type="Proteomes" id="UP000476030">
    <property type="component" value="Unassembled WGS sequence"/>
</dbReference>
<protein>
    <submittedName>
        <fullName evidence="1">Uncharacterized protein</fullName>
    </submittedName>
</protein>
<proteinExistence type="predicted"/>
<reference evidence="1 2" key="1">
    <citation type="submission" date="2019-12" db="EMBL/GenBank/DDBJ databases">
        <title>Snethiella sp. nov. sp. isolated from sea sand.</title>
        <authorList>
            <person name="Kim J."/>
            <person name="Jeong S.E."/>
            <person name="Jung H.S."/>
            <person name="Jeon C.O."/>
        </authorList>
    </citation>
    <scope>NUCLEOTIDE SEQUENCE [LARGE SCALE GENOMIC DNA]</scope>
    <source>
        <strain evidence="1 2">DP05</strain>
    </source>
</reference>
<organism evidence="1 2">
    <name type="scientific">Sneathiella litorea</name>
    <dbReference type="NCBI Taxonomy" id="2606216"/>
    <lineage>
        <taxon>Bacteria</taxon>
        <taxon>Pseudomonadati</taxon>
        <taxon>Pseudomonadota</taxon>
        <taxon>Alphaproteobacteria</taxon>
        <taxon>Sneathiellales</taxon>
        <taxon>Sneathiellaceae</taxon>
        <taxon>Sneathiella</taxon>
    </lineage>
</organism>
<evidence type="ECO:0000313" key="2">
    <source>
        <dbReference type="Proteomes" id="UP000476030"/>
    </source>
</evidence>